<dbReference type="PROSITE" id="PS01096">
    <property type="entry name" value="PPIC_PPIASE_1"/>
    <property type="match status" value="1"/>
</dbReference>
<reference evidence="8 9" key="1">
    <citation type="submission" date="2020-05" db="EMBL/GenBank/DDBJ databases">
        <title>Horizontal transmission and recombination maintain forever young bacterial symbiont genomes.</title>
        <authorList>
            <person name="Russell S.L."/>
            <person name="Pepper-Tunick E."/>
            <person name="Svedberg J."/>
            <person name="Byrne A."/>
            <person name="Ruelas Castillo J."/>
            <person name="Vollmers C."/>
            <person name="Beinart R.A."/>
            <person name="Corbett-Detig R."/>
        </authorList>
    </citation>
    <scope>NUCLEOTIDE SEQUENCE [LARGE SCALE GENOMIC DNA]</scope>
    <source>
        <strain evidence="8">Santa_Monica_outfall</strain>
    </source>
</reference>
<dbReference type="Pfam" id="PF00639">
    <property type="entry name" value="Rotamase"/>
    <property type="match status" value="1"/>
</dbReference>
<evidence type="ECO:0000313" key="8">
    <source>
        <dbReference type="EMBL" id="QKQ26608.1"/>
    </source>
</evidence>
<dbReference type="InterPro" id="IPR023058">
    <property type="entry name" value="PPIase_PpiC_CS"/>
</dbReference>
<sequence length="285" mass="30706">MQNRKAALAVAAALSATLLFGCNDKSETAESAPKPAATAAMVETAAAVATVNGMAITDAMIDAQAKRMGSQPGMSELDPAMLREAATDALINHTVLVQQAEKLGFESRPEIKSQIQTRRDGILANALLKEQLATVSFSDAEVQAEYEKHFNTKEQEYKARHILVEAEESAKELITQLDAGGDFAALAKEKSTGPTGANGGDLGWVSPSQMVEPFGNALKAMETGKYSSTPVKTQFGWHVILLEESRDVTPPSLEQVKPQLTELMKRNALKAYLEDLRTKADVKMN</sequence>
<dbReference type="Gene3D" id="1.10.8.1040">
    <property type="match status" value="1"/>
</dbReference>
<comment type="similarity">
    <text evidence="2">Belongs to the PpiC/parvulin rotamase family.</text>
</comment>
<dbReference type="GO" id="GO:0003755">
    <property type="term" value="F:peptidyl-prolyl cis-trans isomerase activity"/>
    <property type="evidence" value="ECO:0007669"/>
    <property type="project" value="UniProtKB-KW"/>
</dbReference>
<evidence type="ECO:0000256" key="3">
    <source>
        <dbReference type="ARBA" id="ARBA00013194"/>
    </source>
</evidence>
<dbReference type="PROSITE" id="PS50198">
    <property type="entry name" value="PPIC_PPIASE_2"/>
    <property type="match status" value="1"/>
</dbReference>
<dbReference type="InterPro" id="IPR000297">
    <property type="entry name" value="PPIase_PpiC"/>
</dbReference>
<dbReference type="EMBL" id="CP054491">
    <property type="protein sequence ID" value="QKQ26608.1"/>
    <property type="molecule type" value="Genomic_DNA"/>
</dbReference>
<dbReference type="InterPro" id="IPR046357">
    <property type="entry name" value="PPIase_dom_sf"/>
</dbReference>
<evidence type="ECO:0000256" key="2">
    <source>
        <dbReference type="ARBA" id="ARBA00007656"/>
    </source>
</evidence>
<dbReference type="InterPro" id="IPR027304">
    <property type="entry name" value="Trigger_fact/SurA_dom_sf"/>
</dbReference>
<keyword evidence="9" id="KW-1185">Reference proteome</keyword>
<feature type="signal peptide" evidence="6">
    <location>
        <begin position="1"/>
        <end position="21"/>
    </location>
</feature>
<dbReference type="Gene3D" id="3.10.50.40">
    <property type="match status" value="1"/>
</dbReference>
<evidence type="ECO:0000259" key="7">
    <source>
        <dbReference type="PROSITE" id="PS50198"/>
    </source>
</evidence>
<dbReference type="Pfam" id="PF13624">
    <property type="entry name" value="SurA_N_3"/>
    <property type="match status" value="1"/>
</dbReference>
<evidence type="ECO:0000256" key="6">
    <source>
        <dbReference type="SAM" id="SignalP"/>
    </source>
</evidence>
<dbReference type="SUPFAM" id="SSF54534">
    <property type="entry name" value="FKBP-like"/>
    <property type="match status" value="1"/>
</dbReference>
<evidence type="ECO:0000256" key="4">
    <source>
        <dbReference type="ARBA" id="ARBA00023110"/>
    </source>
</evidence>
<feature type="domain" description="PpiC" evidence="7">
    <location>
        <begin position="154"/>
        <end position="244"/>
    </location>
</feature>
<dbReference type="InterPro" id="IPR050245">
    <property type="entry name" value="PrsA_foldase"/>
</dbReference>
<feature type="chain" id="PRO_5026733877" description="peptidylprolyl isomerase" evidence="6">
    <location>
        <begin position="22"/>
        <end position="285"/>
    </location>
</feature>
<evidence type="ECO:0000256" key="5">
    <source>
        <dbReference type="PROSITE-ProRule" id="PRU00278"/>
    </source>
</evidence>
<keyword evidence="5 8" id="KW-0413">Isomerase</keyword>
<keyword evidence="4 5" id="KW-0697">Rotamase</keyword>
<dbReference type="AlphaFoldDB" id="A0A6N0HW91"/>
<evidence type="ECO:0000313" key="9">
    <source>
        <dbReference type="Proteomes" id="UP000509658"/>
    </source>
</evidence>
<name>A0A6N0HW91_9GAMM</name>
<protein>
    <recommendedName>
        <fullName evidence="3">peptidylprolyl isomerase</fullName>
        <ecNumber evidence="3">5.2.1.8</ecNumber>
    </recommendedName>
</protein>
<accession>A0A6N0HW91</accession>
<dbReference type="PANTHER" id="PTHR47245:SF2">
    <property type="entry name" value="PEPTIDYL-PROLYL CIS-TRANS ISOMERASE HP_0175-RELATED"/>
    <property type="match status" value="1"/>
</dbReference>
<proteinExistence type="inferred from homology"/>
<dbReference type="RefSeq" id="WP_078483368.1">
    <property type="nucleotide sequence ID" value="NZ_CP054491.1"/>
</dbReference>
<dbReference type="PROSITE" id="PS51257">
    <property type="entry name" value="PROKAR_LIPOPROTEIN"/>
    <property type="match status" value="1"/>
</dbReference>
<dbReference type="PANTHER" id="PTHR47245">
    <property type="entry name" value="PEPTIDYLPROLYL ISOMERASE"/>
    <property type="match status" value="1"/>
</dbReference>
<dbReference type="SUPFAM" id="SSF109998">
    <property type="entry name" value="Triger factor/SurA peptide-binding domain-like"/>
    <property type="match status" value="1"/>
</dbReference>
<organism evidence="8 9">
    <name type="scientific">Candidatus Reidiella endopervernicosa</name>
    <dbReference type="NCBI Taxonomy" id="2738883"/>
    <lineage>
        <taxon>Bacteria</taxon>
        <taxon>Pseudomonadati</taxon>
        <taxon>Pseudomonadota</taxon>
        <taxon>Gammaproteobacteria</taxon>
        <taxon>Candidatus Reidiella</taxon>
    </lineage>
</organism>
<dbReference type="Proteomes" id="UP000509658">
    <property type="component" value="Chromosome"/>
</dbReference>
<dbReference type="KEGG" id="rev:HUE57_10205"/>
<dbReference type="EC" id="5.2.1.8" evidence="3"/>
<evidence type="ECO:0000256" key="1">
    <source>
        <dbReference type="ARBA" id="ARBA00000971"/>
    </source>
</evidence>
<keyword evidence="6" id="KW-0732">Signal</keyword>
<gene>
    <name evidence="8" type="ORF">HUE57_10205</name>
</gene>
<comment type="catalytic activity">
    <reaction evidence="1">
        <text>[protein]-peptidylproline (omega=180) = [protein]-peptidylproline (omega=0)</text>
        <dbReference type="Rhea" id="RHEA:16237"/>
        <dbReference type="Rhea" id="RHEA-COMP:10747"/>
        <dbReference type="Rhea" id="RHEA-COMP:10748"/>
        <dbReference type="ChEBI" id="CHEBI:83833"/>
        <dbReference type="ChEBI" id="CHEBI:83834"/>
        <dbReference type="EC" id="5.2.1.8"/>
    </reaction>
</comment>